<dbReference type="RefSeq" id="XP_020431481.1">
    <property type="nucleotide sequence ID" value="XM_020578612.1"/>
</dbReference>
<dbReference type="GeneID" id="31363259"/>
<reference evidence="1 2" key="1">
    <citation type="journal article" date="2011" name="Genome Res.">
        <title>Phylogeny-wide analysis of social amoeba genomes highlights ancient origins for complex intercellular communication.</title>
        <authorList>
            <person name="Heidel A.J."/>
            <person name="Lawal H.M."/>
            <person name="Felder M."/>
            <person name="Schilde C."/>
            <person name="Helps N.R."/>
            <person name="Tunggal B."/>
            <person name="Rivero F."/>
            <person name="John U."/>
            <person name="Schleicher M."/>
            <person name="Eichinger L."/>
            <person name="Platzer M."/>
            <person name="Noegel A.A."/>
            <person name="Schaap P."/>
            <person name="Gloeckner G."/>
        </authorList>
    </citation>
    <scope>NUCLEOTIDE SEQUENCE [LARGE SCALE GENOMIC DNA]</scope>
    <source>
        <strain evidence="2">ATCC 26659 / Pp 5 / PN500</strain>
    </source>
</reference>
<gene>
    <name evidence="1" type="ORF">PPL_07778</name>
</gene>
<sequence>MENQTIYEVTVVVDKESAEKVESFIEKHVNEVVLLDNGTLFKSGTINKLKSTDTNSNTVSFINQYYPVSQQTLEHYFKVHGPRISREVKSEFQDKNITITPRVYTVFKEFLSTN</sequence>
<dbReference type="Pfam" id="PF14114">
    <property type="entry name" value="DUF4286"/>
    <property type="match status" value="1"/>
</dbReference>
<organism evidence="1 2">
    <name type="scientific">Heterostelium pallidum (strain ATCC 26659 / Pp 5 / PN500)</name>
    <name type="common">Cellular slime mold</name>
    <name type="synonym">Polysphondylium pallidum</name>
    <dbReference type="NCBI Taxonomy" id="670386"/>
    <lineage>
        <taxon>Eukaryota</taxon>
        <taxon>Amoebozoa</taxon>
        <taxon>Evosea</taxon>
        <taxon>Eumycetozoa</taxon>
        <taxon>Dictyostelia</taxon>
        <taxon>Acytosteliales</taxon>
        <taxon>Acytosteliaceae</taxon>
        <taxon>Heterostelium</taxon>
    </lineage>
</organism>
<protein>
    <submittedName>
        <fullName evidence="1">Uncharacterized protein</fullName>
    </submittedName>
</protein>
<dbReference type="EMBL" id="ADBJ01000035">
    <property type="protein sequence ID" value="EFA79360.1"/>
    <property type="molecule type" value="Genomic_DNA"/>
</dbReference>
<name>D3BGX6_HETP5</name>
<keyword evidence="2" id="KW-1185">Reference proteome</keyword>
<dbReference type="AlphaFoldDB" id="D3BGX6"/>
<proteinExistence type="predicted"/>
<evidence type="ECO:0000313" key="1">
    <source>
        <dbReference type="EMBL" id="EFA79360.1"/>
    </source>
</evidence>
<accession>D3BGX6</accession>
<dbReference type="Proteomes" id="UP000001396">
    <property type="component" value="Unassembled WGS sequence"/>
</dbReference>
<evidence type="ECO:0000313" key="2">
    <source>
        <dbReference type="Proteomes" id="UP000001396"/>
    </source>
</evidence>
<dbReference type="InterPro" id="IPR025563">
    <property type="entry name" value="DUF4286"/>
</dbReference>
<dbReference type="InParanoid" id="D3BGX6"/>
<comment type="caution">
    <text evidence="1">The sequence shown here is derived from an EMBL/GenBank/DDBJ whole genome shotgun (WGS) entry which is preliminary data.</text>
</comment>